<dbReference type="NCBIfam" id="NF040526">
    <property type="entry name" value="SCO0930_lipo"/>
    <property type="match status" value="1"/>
</dbReference>
<accession>A0ABQ3UBU7</accession>
<reference evidence="3" key="1">
    <citation type="submission" date="2024-05" db="EMBL/GenBank/DDBJ databases">
        <title>Whole genome shotgun sequence of Streptomyces hygroscopicus NBRC 113678.</title>
        <authorList>
            <person name="Komaki H."/>
            <person name="Tamura T."/>
        </authorList>
    </citation>
    <scope>NUCLEOTIDE SEQUENCE</scope>
    <source>
        <strain evidence="3">N11-34</strain>
    </source>
</reference>
<dbReference type="EMBL" id="BNEK01000005">
    <property type="protein sequence ID" value="GHJ33079.1"/>
    <property type="molecule type" value="Genomic_DNA"/>
</dbReference>
<sequence length="326" mass="32853">MEKRRHIAFAGVSVAMVLLTAACGSGKDNTAGSADVQPAGGSQTVGAGASASAGAGAAAGASGGYQAGGGTGAAAGGESGRTGPAKRLAVKENAALGSFVTDSKGWTLYRFDEDTPKPAKSTCNDDCATKWPAVPADDAAATAGIDAGELGSVTRSDGTKQLTLAGWPVYRFAGDTKPGDTKGQGVGGTWNALAPDGKPAGTSAAADDSLQLMVNSNAELGKIIVNGKGMTVYRFDKDSAWPMKTGCLGACLDTWKPVKAVDTTKVAGVDAAKVTSFKRPDGTRQAAFDCWLLYTFTGDKKPGDINGQGVKGTWFAVTDKGKKAGQ</sequence>
<dbReference type="Proteomes" id="UP001054854">
    <property type="component" value="Unassembled WGS sequence"/>
</dbReference>
<dbReference type="PROSITE" id="PS51257">
    <property type="entry name" value="PROKAR_LIPOPROTEIN"/>
    <property type="match status" value="1"/>
</dbReference>
<keyword evidence="2" id="KW-0732">Signal</keyword>
<feature type="signal peptide" evidence="2">
    <location>
        <begin position="1"/>
        <end position="21"/>
    </location>
</feature>
<protein>
    <submittedName>
        <fullName evidence="3">Lipoprotein</fullName>
    </submittedName>
</protein>
<evidence type="ECO:0000256" key="2">
    <source>
        <dbReference type="SAM" id="SignalP"/>
    </source>
</evidence>
<dbReference type="PANTHER" id="PTHR39335">
    <property type="entry name" value="BLL4220 PROTEIN"/>
    <property type="match status" value="1"/>
</dbReference>
<dbReference type="PANTHER" id="PTHR39335:SF1">
    <property type="entry name" value="BLL4220 PROTEIN"/>
    <property type="match status" value="1"/>
</dbReference>
<gene>
    <name evidence="3" type="ORF">TPA0910_75120</name>
</gene>
<keyword evidence="4" id="KW-1185">Reference proteome</keyword>
<feature type="compositionally biased region" description="Low complexity" evidence="1">
    <location>
        <begin position="39"/>
        <end position="49"/>
    </location>
</feature>
<dbReference type="InterPro" id="IPR047910">
    <property type="entry name" value="SCO0930-like"/>
</dbReference>
<dbReference type="InterPro" id="IPR005297">
    <property type="entry name" value="Lipoprotein_repeat"/>
</dbReference>
<dbReference type="Pfam" id="PF03640">
    <property type="entry name" value="Lipoprotein_15"/>
    <property type="match status" value="4"/>
</dbReference>
<comment type="caution">
    <text evidence="3">The sequence shown here is derived from an EMBL/GenBank/DDBJ whole genome shotgun (WGS) entry which is preliminary data.</text>
</comment>
<evidence type="ECO:0000313" key="4">
    <source>
        <dbReference type="Proteomes" id="UP001054854"/>
    </source>
</evidence>
<evidence type="ECO:0000313" key="3">
    <source>
        <dbReference type="EMBL" id="GHJ33079.1"/>
    </source>
</evidence>
<evidence type="ECO:0000256" key="1">
    <source>
        <dbReference type="SAM" id="MobiDB-lite"/>
    </source>
</evidence>
<name>A0ABQ3UBU7_STRHY</name>
<proteinExistence type="predicted"/>
<keyword evidence="3" id="KW-0449">Lipoprotein</keyword>
<feature type="chain" id="PRO_5045830611" evidence="2">
    <location>
        <begin position="22"/>
        <end position="326"/>
    </location>
</feature>
<feature type="region of interest" description="Disordered" evidence="1">
    <location>
        <begin position="29"/>
        <end position="49"/>
    </location>
</feature>
<organism evidence="3 4">
    <name type="scientific">Streptomyces hygroscopicus</name>
    <dbReference type="NCBI Taxonomy" id="1912"/>
    <lineage>
        <taxon>Bacteria</taxon>
        <taxon>Bacillati</taxon>
        <taxon>Actinomycetota</taxon>
        <taxon>Actinomycetes</taxon>
        <taxon>Kitasatosporales</taxon>
        <taxon>Streptomycetaceae</taxon>
        <taxon>Streptomyces</taxon>
        <taxon>Streptomyces violaceusniger group</taxon>
    </lineage>
</organism>
<dbReference type="RefSeq" id="WP_236259284.1">
    <property type="nucleotide sequence ID" value="NZ_BNEK01000005.1"/>
</dbReference>